<feature type="transmembrane region" description="Helical" evidence="6">
    <location>
        <begin position="334"/>
        <end position="355"/>
    </location>
</feature>
<feature type="transmembrane region" description="Helical" evidence="6">
    <location>
        <begin position="255"/>
        <end position="275"/>
    </location>
</feature>
<feature type="transmembrane region" description="Helical" evidence="6">
    <location>
        <begin position="146"/>
        <end position="165"/>
    </location>
</feature>
<keyword evidence="4 6" id="KW-1133">Transmembrane helix</keyword>
<feature type="transmembrane region" description="Helical" evidence="6">
    <location>
        <begin position="202"/>
        <end position="226"/>
    </location>
</feature>
<feature type="transmembrane region" description="Helical" evidence="6">
    <location>
        <begin position="114"/>
        <end position="134"/>
    </location>
</feature>
<evidence type="ECO:0000256" key="6">
    <source>
        <dbReference type="SAM" id="Phobius"/>
    </source>
</evidence>
<accession>A0ABS5PP89</accession>
<comment type="caution">
    <text evidence="7">The sequence shown here is derived from an EMBL/GenBank/DDBJ whole genome shotgun (WGS) entry which is preliminary data.</text>
</comment>
<dbReference type="PANTHER" id="PTHR47089:SF1">
    <property type="entry name" value="GUANOSINE ABC TRANSPORTER PERMEASE PROTEIN NUPP"/>
    <property type="match status" value="1"/>
</dbReference>
<dbReference type="PANTHER" id="PTHR47089">
    <property type="entry name" value="ABC TRANSPORTER, PERMEASE PROTEIN"/>
    <property type="match status" value="1"/>
</dbReference>
<evidence type="ECO:0000256" key="1">
    <source>
        <dbReference type="ARBA" id="ARBA00004651"/>
    </source>
</evidence>
<evidence type="ECO:0000313" key="7">
    <source>
        <dbReference type="EMBL" id="MBS7526396.1"/>
    </source>
</evidence>
<dbReference type="Proteomes" id="UP000746471">
    <property type="component" value="Unassembled WGS sequence"/>
</dbReference>
<evidence type="ECO:0000256" key="4">
    <source>
        <dbReference type="ARBA" id="ARBA00022989"/>
    </source>
</evidence>
<name>A0ABS5PP89_9FIRM</name>
<gene>
    <name evidence="7" type="ORF">KHM83_06880</name>
</gene>
<comment type="subcellular location">
    <subcellularLocation>
        <location evidence="1">Cell membrane</location>
        <topology evidence="1">Multi-pass membrane protein</topology>
    </subcellularLocation>
</comment>
<dbReference type="InterPro" id="IPR001851">
    <property type="entry name" value="ABC_transp_permease"/>
</dbReference>
<evidence type="ECO:0000256" key="3">
    <source>
        <dbReference type="ARBA" id="ARBA00022692"/>
    </source>
</evidence>
<protein>
    <submittedName>
        <fullName evidence="7">ABC transporter permease</fullName>
    </submittedName>
</protein>
<sequence>MMQMQRESKIKIAIDNIKFPLLAIVFSFIIGAFFIIWTGNNPGVAYVELFSGSLGTVSRFGETMLKTTPLIFTGLAVGFGYRCGLFNIGVEGQYILGTVFTISAGWIFRDLPGSILPVVLLIAGALGGAIWAFIPGILKAKRGVNEVIITIMLNYTALYIANYVVRAVLNPSILQGTEKKAYSVMIPEQGRLTMLTEIMPSFGYSSVNTGIFIAIIMAIITWFILFKTTLGYEVRSVGFNPYASEYGGISIAKNITLAMVISGALAGLAGAVMITGLTYKVDMASGMPGYGFDGIAVALVGKNHPIGILASAFLFGILKNGERKMQIAGIPKEVIGIIQSIIIIFIAAEAIGSYWPAIKRKLTGKKEEEVKAS</sequence>
<feature type="transmembrane region" description="Helical" evidence="6">
    <location>
        <begin position="21"/>
        <end position="40"/>
    </location>
</feature>
<feature type="transmembrane region" description="Helical" evidence="6">
    <location>
        <begin position="295"/>
        <end position="318"/>
    </location>
</feature>
<dbReference type="EMBL" id="JAHBCL010000010">
    <property type="protein sequence ID" value="MBS7526396.1"/>
    <property type="molecule type" value="Genomic_DNA"/>
</dbReference>
<dbReference type="Pfam" id="PF02653">
    <property type="entry name" value="BPD_transp_2"/>
    <property type="match status" value="1"/>
</dbReference>
<dbReference type="CDD" id="cd06580">
    <property type="entry name" value="TM_PBP1_transp_TpRbsC_like"/>
    <property type="match status" value="1"/>
</dbReference>
<evidence type="ECO:0000313" key="8">
    <source>
        <dbReference type="Proteomes" id="UP000746471"/>
    </source>
</evidence>
<keyword evidence="8" id="KW-1185">Reference proteome</keyword>
<keyword evidence="2" id="KW-1003">Cell membrane</keyword>
<organism evidence="7 8">
    <name type="scientific">Fusibacter paucivorans</name>
    <dbReference type="NCBI Taxonomy" id="76009"/>
    <lineage>
        <taxon>Bacteria</taxon>
        <taxon>Bacillati</taxon>
        <taxon>Bacillota</taxon>
        <taxon>Clostridia</taxon>
        <taxon>Eubacteriales</taxon>
        <taxon>Eubacteriales Family XII. Incertae Sedis</taxon>
        <taxon>Fusibacter</taxon>
    </lineage>
</organism>
<keyword evidence="5 6" id="KW-0472">Membrane</keyword>
<proteinExistence type="predicted"/>
<dbReference type="RefSeq" id="WP_213236259.1">
    <property type="nucleotide sequence ID" value="NZ_JAHBCL010000010.1"/>
</dbReference>
<feature type="transmembrane region" description="Helical" evidence="6">
    <location>
        <begin position="88"/>
        <end position="108"/>
    </location>
</feature>
<evidence type="ECO:0000256" key="5">
    <source>
        <dbReference type="ARBA" id="ARBA00023136"/>
    </source>
</evidence>
<feature type="transmembrane region" description="Helical" evidence="6">
    <location>
        <begin position="60"/>
        <end position="81"/>
    </location>
</feature>
<reference evidence="7 8" key="1">
    <citation type="submission" date="2021-05" db="EMBL/GenBank/DDBJ databases">
        <title>Fusibacter ferrireducens sp. nov., an anaerobic, sulfur- and Fe-reducing bacterium isolated from the mangrove sediment.</title>
        <authorList>
            <person name="Qiu D."/>
        </authorList>
    </citation>
    <scope>NUCLEOTIDE SEQUENCE [LARGE SCALE GENOMIC DNA]</scope>
    <source>
        <strain evidence="7 8">DSM 12116</strain>
    </source>
</reference>
<evidence type="ECO:0000256" key="2">
    <source>
        <dbReference type="ARBA" id="ARBA00022475"/>
    </source>
</evidence>
<keyword evidence="3 6" id="KW-0812">Transmembrane</keyword>